<evidence type="ECO:0000256" key="9">
    <source>
        <dbReference type="ARBA" id="ARBA00022777"/>
    </source>
</evidence>
<evidence type="ECO:0000256" key="8">
    <source>
        <dbReference type="ARBA" id="ARBA00022741"/>
    </source>
</evidence>
<keyword evidence="9" id="KW-0418">Kinase</keyword>
<dbReference type="Pfam" id="PF00512">
    <property type="entry name" value="HisKA"/>
    <property type="match status" value="1"/>
</dbReference>
<evidence type="ECO:0000256" key="11">
    <source>
        <dbReference type="ARBA" id="ARBA00022989"/>
    </source>
</evidence>
<sequence>MPVRAFRLLLRDRPAGIASGAVVALASIAAITLLIYPVRTVAPAVSTGVLYLLAVLIVSTGWGLPLGLATALGGALAFNFFHIEPTGRFTIADGENWVALVVFLLAAVIVSSVADVARDRAAEAERRRREAEFAVRALLLAGLEREHLQSELVEAQALRRSDAMKTAILRSVSHDLRSPLTAILAAGEALGSATLDDEDRTALAATVAGETDRLARLVDKLLDLSKLEAGAAPPRPDWCALDEVVDAAVQGQADPSRFQVSVADELPLLRVDGAQLERALANLLENAARHSAPHTVQVRARVVGARMVVRVVDRGPGISQRDRRLIFEPFHRVGGDGHQGSGLGLAIVKGFVEANGGTVDVESLPGQGTTFVLEFPLTAPVPA</sequence>
<proteinExistence type="predicted"/>
<dbReference type="RefSeq" id="WP_107569071.1">
    <property type="nucleotide sequence ID" value="NZ_PYYB01000001.1"/>
</dbReference>
<comment type="subcellular location">
    <subcellularLocation>
        <location evidence="3">Cell membrane</location>
    </subcellularLocation>
    <subcellularLocation>
        <location evidence="2">Membrane</location>
        <topology evidence="2">Multi-pass membrane protein</topology>
    </subcellularLocation>
</comment>
<feature type="domain" description="Histidine kinase" evidence="15">
    <location>
        <begin position="171"/>
        <end position="379"/>
    </location>
</feature>
<evidence type="ECO:0000256" key="1">
    <source>
        <dbReference type="ARBA" id="ARBA00000085"/>
    </source>
</evidence>
<dbReference type="CDD" id="cd00082">
    <property type="entry name" value="HisKA"/>
    <property type="match status" value="1"/>
</dbReference>
<evidence type="ECO:0000256" key="13">
    <source>
        <dbReference type="ARBA" id="ARBA00023136"/>
    </source>
</evidence>
<evidence type="ECO:0000256" key="6">
    <source>
        <dbReference type="ARBA" id="ARBA00022679"/>
    </source>
</evidence>
<dbReference type="Gene3D" id="1.10.287.130">
    <property type="match status" value="1"/>
</dbReference>
<dbReference type="PANTHER" id="PTHR45569:SF1">
    <property type="entry name" value="SENSOR PROTEIN KDPD"/>
    <property type="match status" value="1"/>
</dbReference>
<keyword evidence="6" id="KW-0808">Transferase</keyword>
<accession>A0A2T4UME8</accession>
<evidence type="ECO:0000256" key="10">
    <source>
        <dbReference type="ARBA" id="ARBA00022840"/>
    </source>
</evidence>
<evidence type="ECO:0000256" key="12">
    <source>
        <dbReference type="ARBA" id="ARBA00023012"/>
    </source>
</evidence>
<evidence type="ECO:0000313" key="16">
    <source>
        <dbReference type="EMBL" id="PTL60426.1"/>
    </source>
</evidence>
<dbReference type="InterPro" id="IPR036890">
    <property type="entry name" value="HATPase_C_sf"/>
</dbReference>
<feature type="transmembrane region" description="Helical" evidence="14">
    <location>
        <begin position="48"/>
        <end position="77"/>
    </location>
</feature>
<dbReference type="InterPro" id="IPR038318">
    <property type="entry name" value="KdpD_sf"/>
</dbReference>
<dbReference type="SUPFAM" id="SSF47384">
    <property type="entry name" value="Homodimeric domain of signal transducing histidine kinase"/>
    <property type="match status" value="1"/>
</dbReference>
<dbReference type="EC" id="2.7.13.3" evidence="4"/>
<dbReference type="InterPro" id="IPR004358">
    <property type="entry name" value="Sig_transdc_His_kin-like_C"/>
</dbReference>
<keyword evidence="13 14" id="KW-0472">Membrane</keyword>
<keyword evidence="7 14" id="KW-0812">Transmembrane</keyword>
<dbReference type="SUPFAM" id="SSF55874">
    <property type="entry name" value="ATPase domain of HSP90 chaperone/DNA topoisomerase II/histidine kinase"/>
    <property type="match status" value="1"/>
</dbReference>
<keyword evidence="11 14" id="KW-1133">Transmembrane helix</keyword>
<dbReference type="InterPro" id="IPR003661">
    <property type="entry name" value="HisK_dim/P_dom"/>
</dbReference>
<evidence type="ECO:0000256" key="3">
    <source>
        <dbReference type="ARBA" id="ARBA00004236"/>
    </source>
</evidence>
<dbReference type="AlphaFoldDB" id="A0A2T4UME8"/>
<evidence type="ECO:0000256" key="2">
    <source>
        <dbReference type="ARBA" id="ARBA00004141"/>
    </source>
</evidence>
<keyword evidence="17" id="KW-1185">Reference proteome</keyword>
<dbReference type="PROSITE" id="PS50109">
    <property type="entry name" value="HIS_KIN"/>
    <property type="match status" value="1"/>
</dbReference>
<dbReference type="OrthoDB" id="9806130at2"/>
<gene>
    <name evidence="16" type="ORF">C7Y72_12630</name>
</gene>
<evidence type="ECO:0000259" key="15">
    <source>
        <dbReference type="PROSITE" id="PS50109"/>
    </source>
</evidence>
<dbReference type="InterPro" id="IPR003594">
    <property type="entry name" value="HATPase_dom"/>
</dbReference>
<reference evidence="16 17" key="1">
    <citation type="submission" date="2018-03" db="EMBL/GenBank/DDBJ databases">
        <title>Aquarubrobacter algicola gen. nov., sp. nov., a novel actinobacterium isolated from shallow eutrophic lake during the end of cyanobacterial harmful algal blooms.</title>
        <authorList>
            <person name="Chun S.J."/>
        </authorList>
    </citation>
    <scope>NUCLEOTIDE SEQUENCE [LARGE SCALE GENOMIC DNA]</scope>
    <source>
        <strain evidence="16 17">Seoho-28</strain>
    </source>
</reference>
<name>A0A2T4UME8_9ACTN</name>
<dbReference type="Proteomes" id="UP000240739">
    <property type="component" value="Unassembled WGS sequence"/>
</dbReference>
<keyword evidence="5" id="KW-0597">Phosphoprotein</keyword>
<keyword evidence="8" id="KW-0547">Nucleotide-binding</keyword>
<dbReference type="GO" id="GO:0000155">
    <property type="term" value="F:phosphorelay sensor kinase activity"/>
    <property type="evidence" value="ECO:0007669"/>
    <property type="project" value="InterPro"/>
</dbReference>
<feature type="transmembrane region" description="Helical" evidence="14">
    <location>
        <begin position="97"/>
        <end position="117"/>
    </location>
</feature>
<dbReference type="InterPro" id="IPR025201">
    <property type="entry name" value="KdpD_TM"/>
</dbReference>
<dbReference type="GO" id="GO:0005524">
    <property type="term" value="F:ATP binding"/>
    <property type="evidence" value="ECO:0007669"/>
    <property type="project" value="UniProtKB-KW"/>
</dbReference>
<dbReference type="PANTHER" id="PTHR45569">
    <property type="entry name" value="SENSOR PROTEIN KDPD"/>
    <property type="match status" value="1"/>
</dbReference>
<dbReference type="Gene3D" id="3.30.565.10">
    <property type="entry name" value="Histidine kinase-like ATPase, C-terminal domain"/>
    <property type="match status" value="1"/>
</dbReference>
<dbReference type="CDD" id="cd00075">
    <property type="entry name" value="HATPase"/>
    <property type="match status" value="1"/>
</dbReference>
<evidence type="ECO:0000313" key="17">
    <source>
        <dbReference type="Proteomes" id="UP000240739"/>
    </source>
</evidence>
<dbReference type="Pfam" id="PF02518">
    <property type="entry name" value="HATPase_c"/>
    <property type="match status" value="1"/>
</dbReference>
<dbReference type="InterPro" id="IPR005467">
    <property type="entry name" value="His_kinase_dom"/>
</dbReference>
<evidence type="ECO:0000256" key="7">
    <source>
        <dbReference type="ARBA" id="ARBA00022692"/>
    </source>
</evidence>
<keyword evidence="12" id="KW-0902">Two-component regulatory system</keyword>
<evidence type="ECO:0000256" key="4">
    <source>
        <dbReference type="ARBA" id="ARBA00012438"/>
    </source>
</evidence>
<comment type="catalytic activity">
    <reaction evidence="1">
        <text>ATP + protein L-histidine = ADP + protein N-phospho-L-histidine.</text>
        <dbReference type="EC" id="2.7.13.3"/>
    </reaction>
</comment>
<keyword evidence="10" id="KW-0067">ATP-binding</keyword>
<dbReference type="EMBL" id="PYYB01000001">
    <property type="protein sequence ID" value="PTL60426.1"/>
    <property type="molecule type" value="Genomic_DNA"/>
</dbReference>
<dbReference type="Pfam" id="PF13493">
    <property type="entry name" value="DUF4118"/>
    <property type="match status" value="1"/>
</dbReference>
<dbReference type="GO" id="GO:0005886">
    <property type="term" value="C:plasma membrane"/>
    <property type="evidence" value="ECO:0007669"/>
    <property type="project" value="UniProtKB-SubCell"/>
</dbReference>
<dbReference type="SMART" id="SM00388">
    <property type="entry name" value="HisKA"/>
    <property type="match status" value="1"/>
</dbReference>
<dbReference type="PRINTS" id="PR00344">
    <property type="entry name" value="BCTRLSENSOR"/>
</dbReference>
<dbReference type="Gene3D" id="1.20.120.620">
    <property type="entry name" value="Backbone structure of the membrane domain of e. Coli histidine kinase receptor kdpd"/>
    <property type="match status" value="1"/>
</dbReference>
<organism evidence="16 17">
    <name type="scientific">Paraconexibacter algicola</name>
    <dbReference type="NCBI Taxonomy" id="2133960"/>
    <lineage>
        <taxon>Bacteria</taxon>
        <taxon>Bacillati</taxon>
        <taxon>Actinomycetota</taxon>
        <taxon>Thermoleophilia</taxon>
        <taxon>Solirubrobacterales</taxon>
        <taxon>Paraconexibacteraceae</taxon>
        <taxon>Paraconexibacter</taxon>
    </lineage>
</organism>
<comment type="caution">
    <text evidence="16">The sequence shown here is derived from an EMBL/GenBank/DDBJ whole genome shotgun (WGS) entry which is preliminary data.</text>
</comment>
<feature type="transmembrane region" description="Helical" evidence="14">
    <location>
        <begin position="15"/>
        <end position="36"/>
    </location>
</feature>
<protein>
    <recommendedName>
        <fullName evidence="4">histidine kinase</fullName>
        <ecNumber evidence="4">2.7.13.3</ecNumber>
    </recommendedName>
</protein>
<evidence type="ECO:0000256" key="14">
    <source>
        <dbReference type="SAM" id="Phobius"/>
    </source>
</evidence>
<dbReference type="SMART" id="SM00387">
    <property type="entry name" value="HATPase_c"/>
    <property type="match status" value="1"/>
</dbReference>
<dbReference type="InterPro" id="IPR052023">
    <property type="entry name" value="Histidine_kinase_KdpD"/>
</dbReference>
<evidence type="ECO:0000256" key="5">
    <source>
        <dbReference type="ARBA" id="ARBA00022553"/>
    </source>
</evidence>
<dbReference type="InterPro" id="IPR036097">
    <property type="entry name" value="HisK_dim/P_sf"/>
</dbReference>